<proteinExistence type="inferred from homology"/>
<feature type="region of interest" description="Disordered" evidence="7">
    <location>
        <begin position="426"/>
        <end position="453"/>
    </location>
</feature>
<keyword evidence="5" id="KW-0963">Cytoplasm</keyword>
<feature type="coiled-coil region" evidence="6">
    <location>
        <begin position="658"/>
        <end position="692"/>
    </location>
</feature>
<comment type="similarity">
    <text evidence="2">Belongs to the Rab3-GAP catalytic subunit family.</text>
</comment>
<evidence type="ECO:0000259" key="8">
    <source>
        <dbReference type="Pfam" id="PF13890"/>
    </source>
</evidence>
<reference evidence="9 10" key="1">
    <citation type="journal article" date="2017" name="Curr. Biol.">
        <title>Genome architecture and evolution of a unichromosomal asexual nematode.</title>
        <authorList>
            <person name="Fradin H."/>
            <person name="Zegar C."/>
            <person name="Gutwein M."/>
            <person name="Lucas J."/>
            <person name="Kovtun M."/>
            <person name="Corcoran D."/>
            <person name="Baugh L.R."/>
            <person name="Kiontke K."/>
            <person name="Gunsalus K."/>
            <person name="Fitch D.H."/>
            <person name="Piano F."/>
        </authorList>
    </citation>
    <scope>NUCLEOTIDE SEQUENCE [LARGE SCALE GENOMIC DNA]</scope>
    <source>
        <strain evidence="9">PF1309</strain>
    </source>
</reference>
<dbReference type="InterPro" id="IPR045700">
    <property type="entry name" value="Rab3GAP1"/>
</dbReference>
<evidence type="ECO:0000256" key="1">
    <source>
        <dbReference type="ARBA" id="ARBA00004496"/>
    </source>
</evidence>
<keyword evidence="6" id="KW-0175">Coiled coil</keyword>
<evidence type="ECO:0000256" key="4">
    <source>
        <dbReference type="ARBA" id="ARBA00022468"/>
    </source>
</evidence>
<evidence type="ECO:0000256" key="7">
    <source>
        <dbReference type="SAM" id="MobiDB-lite"/>
    </source>
</evidence>
<evidence type="ECO:0000256" key="6">
    <source>
        <dbReference type="SAM" id="Coils"/>
    </source>
</evidence>
<dbReference type="PANTHER" id="PTHR21422">
    <property type="entry name" value="RAB3 GTPASE-ACTIVATING PROTEIN CATALYTIC SUBUNIT"/>
    <property type="match status" value="1"/>
</dbReference>
<dbReference type="Proteomes" id="UP000218231">
    <property type="component" value="Unassembled WGS sequence"/>
</dbReference>
<dbReference type="STRING" id="2018661.A0A2A2LVQ2"/>
<accession>A0A2A2LVQ2</accession>
<feature type="domain" description="Rab3GAP catalytic subunit conserved" evidence="8">
    <location>
        <begin position="620"/>
        <end position="761"/>
    </location>
</feature>
<name>A0A2A2LVQ2_9BILA</name>
<dbReference type="Pfam" id="PF13890">
    <property type="entry name" value="Rab3-GTPase_cat"/>
    <property type="match status" value="1"/>
</dbReference>
<keyword evidence="4" id="KW-0343">GTPase activation</keyword>
<keyword evidence="10" id="KW-1185">Reference proteome</keyword>
<comment type="subcellular location">
    <subcellularLocation>
        <location evidence="1">Cytoplasm</location>
    </subcellularLocation>
</comment>
<dbReference type="PANTHER" id="PTHR21422:SF9">
    <property type="entry name" value="RAB3 GTPASE-ACTIVATING PROTEIN CATALYTIC SUBUNIT"/>
    <property type="match status" value="1"/>
</dbReference>
<dbReference type="GO" id="GO:0005737">
    <property type="term" value="C:cytoplasm"/>
    <property type="evidence" value="ECO:0007669"/>
    <property type="project" value="UniProtKB-SubCell"/>
</dbReference>
<evidence type="ECO:0000256" key="3">
    <source>
        <dbReference type="ARBA" id="ARBA00015817"/>
    </source>
</evidence>
<evidence type="ECO:0000313" key="9">
    <source>
        <dbReference type="EMBL" id="PAV90057.1"/>
    </source>
</evidence>
<sequence length="963" mass="109083">MATEPEDEQQDEVFEINDFTVFSDMERLVVSIEATLQEWQLTGTRPNRKFSKGFLSQCNWITKSTQIAFGEHNKLRVSFVQADYPEQVALKTSKETGSEEEDLPALVNDLASAETDFVSRKNIVAMYGLSEYLLFSPERTVEDQISTEDQKNFIMSAMRTAAQSSECSIAMLLEYGDVDRQLFVGCATHRHVHTRFSGSHLRKLQTRHTHLTGLLSIFKEEVKCPISLLDAEDIRVSVLFEYIYRNDSHFDKPSSLFEFSSSNQIDVMHLPMGSLEDPLEEFSLLTTWPNIKEDMINENDVYSDLEPQSAFNWSAMARFSAVEGVLGSTLSRLLHLPRSSSGKETVKAMLGLSHTDPSATHIFGQLTGDSRGVRNLRIGGVAGGMGQVMPSVTNPGGIRMDELPLPIEKKVMDDWMKAIFGGASLTTSPEEETKPMTLPKVTPGSATRTKEFKVPKEAMKSLTITETEEREDDSKRRISELLKSCKSLPEGDSLTARFMTALLHSAVEDTYGPVGLAQMWHSFVQALRWHFDWNKDLEGIHLNSSSQPDLSKCLLHQKLEMLQCCIEARRRRHELYDKAKDFHTDEFFDAQSDIDEDDREEVKGSAEQTGKETEKDYSEMEPQGRLHPLGEQCLHLHRNIALFVPITQDRAPMTEDLLEEHAKMLTSIEDEETRLEAQLDTLNSDMQAFKAANPKAAFEDFIRWHSPKDWNEEQDTLSERMQTPSNVWQKCWQTALPIPVINQARLFNETNIAEEILSMLENATIGKICELSMPTAFALATQQLIKDSKQVADLIDIDKICRLVQAATRTGRRDDYLEALNQMKKVERTILFYRAAFDRLNRAAETSSNQPTEAELRSFVNCLLLDHTNRLDTAETNVVPRGIQIFGGANSSIGNAVCQLMQPAEGRNCLKKPVRRFYTFRWNVPSPTKNSLVLPQRMFAAIELDSCRINGSFVRDTVFFIDG</sequence>
<gene>
    <name evidence="9" type="ORF">WR25_14878</name>
</gene>
<evidence type="ECO:0000256" key="2">
    <source>
        <dbReference type="ARBA" id="ARBA00008856"/>
    </source>
</evidence>
<evidence type="ECO:0000313" key="10">
    <source>
        <dbReference type="Proteomes" id="UP000218231"/>
    </source>
</evidence>
<feature type="compositionally biased region" description="Basic and acidic residues" evidence="7">
    <location>
        <begin position="600"/>
        <end position="622"/>
    </location>
</feature>
<comment type="caution">
    <text evidence="9">The sequence shown here is derived from an EMBL/GenBank/DDBJ whole genome shotgun (WGS) entry which is preliminary data.</text>
</comment>
<dbReference type="AlphaFoldDB" id="A0A2A2LVQ2"/>
<dbReference type="InterPro" id="IPR026147">
    <property type="entry name" value="Rab3GAP1_conserved"/>
</dbReference>
<protein>
    <recommendedName>
        <fullName evidence="3">Rab3 GTPase-activating protein catalytic subunit</fullName>
    </recommendedName>
</protein>
<dbReference type="EMBL" id="LIAE01006406">
    <property type="protein sequence ID" value="PAV90057.1"/>
    <property type="molecule type" value="Genomic_DNA"/>
</dbReference>
<feature type="region of interest" description="Disordered" evidence="7">
    <location>
        <begin position="589"/>
        <end position="622"/>
    </location>
</feature>
<evidence type="ECO:0000256" key="5">
    <source>
        <dbReference type="ARBA" id="ARBA00022490"/>
    </source>
</evidence>
<dbReference type="GO" id="GO:0005096">
    <property type="term" value="F:GTPase activator activity"/>
    <property type="evidence" value="ECO:0007669"/>
    <property type="project" value="UniProtKB-KW"/>
</dbReference>
<dbReference type="OrthoDB" id="17346at2759"/>
<organism evidence="9 10">
    <name type="scientific">Diploscapter pachys</name>
    <dbReference type="NCBI Taxonomy" id="2018661"/>
    <lineage>
        <taxon>Eukaryota</taxon>
        <taxon>Metazoa</taxon>
        <taxon>Ecdysozoa</taxon>
        <taxon>Nematoda</taxon>
        <taxon>Chromadorea</taxon>
        <taxon>Rhabditida</taxon>
        <taxon>Rhabditina</taxon>
        <taxon>Rhabditomorpha</taxon>
        <taxon>Rhabditoidea</taxon>
        <taxon>Rhabditidae</taxon>
        <taxon>Diploscapter</taxon>
    </lineage>
</organism>